<feature type="transmembrane region" description="Helical" evidence="1">
    <location>
        <begin position="669"/>
        <end position="689"/>
    </location>
</feature>
<feature type="transmembrane region" description="Helical" evidence="1">
    <location>
        <begin position="806"/>
        <end position="831"/>
    </location>
</feature>
<feature type="transmembrane region" description="Helical" evidence="1">
    <location>
        <begin position="369"/>
        <end position="386"/>
    </location>
</feature>
<accession>A0A4P1QGJ6</accession>
<reference evidence="2 3" key="1">
    <citation type="submission" date="2014-06" db="EMBL/GenBank/DDBJ databases">
        <title>The Whole Genome Sequence of Mycoplasma hyosynoviae strain ATCC 27095.</title>
        <authorList>
            <person name="Calcutt M.J."/>
            <person name="Foecking M.F."/>
        </authorList>
    </citation>
    <scope>NUCLEOTIDE SEQUENCE [LARGE SCALE GENOMIC DNA]</scope>
    <source>
        <strain evidence="2 3">M60</strain>
    </source>
</reference>
<feature type="transmembrane region" description="Helical" evidence="1">
    <location>
        <begin position="12"/>
        <end position="35"/>
    </location>
</feature>
<dbReference type="AlphaFoldDB" id="A0A4P1QGJ6"/>
<gene>
    <name evidence="2" type="ORF">MHSN_02600</name>
</gene>
<feature type="transmembrane region" description="Helical" evidence="1">
    <location>
        <begin position="469"/>
        <end position="492"/>
    </location>
</feature>
<keyword evidence="3" id="KW-1185">Reference proteome</keyword>
<dbReference type="NCBIfam" id="NF046001">
    <property type="entry name" value="SecDF_plasm"/>
    <property type="match status" value="1"/>
</dbReference>
<keyword evidence="1" id="KW-1133">Transmembrane helix</keyword>
<dbReference type="SUPFAM" id="SSF82866">
    <property type="entry name" value="Multidrug efflux transporter AcrB transmembrane domain"/>
    <property type="match status" value="1"/>
</dbReference>
<protein>
    <submittedName>
        <fullName evidence="2">Uncharacterized protein</fullName>
    </submittedName>
</protein>
<evidence type="ECO:0000313" key="2">
    <source>
        <dbReference type="EMBL" id="ASI54054.1"/>
    </source>
</evidence>
<name>A0A4P1QGJ6_9BACT</name>
<proteinExistence type="predicted"/>
<dbReference type="Proteomes" id="UP000264882">
    <property type="component" value="Chromosome"/>
</dbReference>
<evidence type="ECO:0000256" key="1">
    <source>
        <dbReference type="SAM" id="Phobius"/>
    </source>
</evidence>
<evidence type="ECO:0000313" key="3">
    <source>
        <dbReference type="Proteomes" id="UP000264882"/>
    </source>
</evidence>
<feature type="transmembrane region" description="Helical" evidence="1">
    <location>
        <begin position="529"/>
        <end position="551"/>
    </location>
</feature>
<feature type="transmembrane region" description="Helical" evidence="1">
    <location>
        <begin position="345"/>
        <end position="362"/>
    </location>
</feature>
<feature type="transmembrane region" description="Helical" evidence="1">
    <location>
        <begin position="696"/>
        <end position="719"/>
    </location>
</feature>
<sequence>MKKERILNRKLRWIINIFIIIAMLITIIFGSIFYLKPKFVNKTDSGIQGVKTTLEIKKNLNSGSQASDKEILNATKKYLHNANLLSAYDVSLSGKNQITISNYNSKTNQQKLDFIYSLEEKPYLTFTDWEGNPLFYKGKYQSASLPANERKTFKDLVDGNPEDFMPDLVKNPASSHNQQGYSKRVSLTFTENGWSEYIKFANDMYQQYFRTGLGRSSAYIWLNFKKYVKENQSNPTWQNGPVTYAFADGKIDPEELKDKDNKPTNFKVNPYIKPEFAKYLVFSGHPISMIPSNSVLDTKIFIYNENKDGYTDVELASAINFSLLPFTLKSQHSYFITDASAKNKFLVVIAILYSLFAVFLIARYRFFGLVAAVSIAFFIFMVIVVLTLLNIFISSIIAFTIIVLLLLVMDLINNQLSIIKKEIQKGSNATKAVGKSAKYSLFSSLDTTFISIVGAILLIYISVSYSTVIGITIFTTTIIGFVIIGLIQTLILKSLTKTESFDTTSKAILWSNKYSQAVYKVDLISKSKYFSIGFGVFAFIALAVYFSLSIANKSLINGLNLSNELKSEYNYLFIPNGTLLSQSEANKLLANIKVLNIKNITNAQIVLIEEVANKLNYSVLVSSSSNIFDKLNIDKLTKIQQLMANGTTSINQITITGIESVPLSLLSDINTFFIILAIFIFLTSFYILLRYTWVSMVMFVLKMVFVLSFSVLTMLLTYAPININVLDTLLVSAIVIAHDSVISSAKITGKLKKELNTKNFIYQPDDLKLMFKKHVIDSFDRQIIFALFAIVIIPTQLKLMSELSKIFTYGFAYSLISLFFVNMFLIPNIWLHTLIRVYKNKEKRINTNYWKNKSSVEEQMINGINDFAM</sequence>
<dbReference type="EMBL" id="CP008748">
    <property type="protein sequence ID" value="ASI54054.1"/>
    <property type="molecule type" value="Genomic_DNA"/>
</dbReference>
<keyword evidence="1" id="KW-0472">Membrane</keyword>
<organism evidence="2 3">
    <name type="scientific">Metamycoplasma hyosynoviae</name>
    <dbReference type="NCBI Taxonomy" id="29559"/>
    <lineage>
        <taxon>Bacteria</taxon>
        <taxon>Bacillati</taxon>
        <taxon>Mycoplasmatota</taxon>
        <taxon>Mycoplasmoidales</taxon>
        <taxon>Metamycoplasmataceae</taxon>
        <taxon>Metamycoplasma</taxon>
    </lineage>
</organism>
<feature type="transmembrane region" description="Helical" evidence="1">
    <location>
        <begin position="392"/>
        <end position="412"/>
    </location>
</feature>
<feature type="transmembrane region" description="Helical" evidence="1">
    <location>
        <begin position="441"/>
        <end position="463"/>
    </location>
</feature>
<dbReference type="RefSeq" id="WP_119863919.1">
    <property type="nucleotide sequence ID" value="NZ_CP008748.1"/>
</dbReference>
<dbReference type="KEGG" id="mhyv:MHSN_02600"/>
<keyword evidence="1" id="KW-0812">Transmembrane</keyword>